<feature type="non-terminal residue" evidence="3">
    <location>
        <position position="478"/>
    </location>
</feature>
<feature type="binding site" evidence="1">
    <location>
        <position position="453"/>
    </location>
    <ligand>
        <name>Mg(2+)</name>
        <dbReference type="ChEBI" id="CHEBI:18420"/>
        <label>1</label>
    </ligand>
</feature>
<proteinExistence type="predicted"/>
<evidence type="ECO:0000313" key="3">
    <source>
        <dbReference type="EMBL" id="CAF1331841.1"/>
    </source>
</evidence>
<dbReference type="InterPro" id="IPR005502">
    <property type="entry name" value="Ribosyl_crysJ1"/>
</dbReference>
<feature type="region of interest" description="Disordered" evidence="2">
    <location>
        <begin position="50"/>
        <end position="88"/>
    </location>
</feature>
<feature type="binding site" evidence="1">
    <location>
        <position position="215"/>
    </location>
    <ligand>
        <name>Mg(2+)</name>
        <dbReference type="ChEBI" id="CHEBI:18420"/>
        <label>1</label>
    </ligand>
</feature>
<sequence length="478" mass="53754">MPGTRLRVTDIEDKKNGLKVVYLQEEMSQHLHLDQPLGFSSSIGKTYRTDQGFSSTTVQPNQELRSTQSYSTHKSWSNQPTYESQKRQPGIFSIDKYTSNDGYMEKTPSISESKIIEKKNGYSVSDKPWLECQYHDNSKQSIMTPEDLETQLRDPPRSVDRAVLNRVKGSMFGMALGDALGAHVEFRPQQYLVEHPVQDLQEGGTWGLKKGQFTDDTSMGLCLANSLIARRDFVAYDQLVRYKWWSKHGYMSSTGQCFDIGAATSQSLREFERRQQSFATKHHISLDQLDSLSNPDLLAKFDVNCSESGAAGNGALMRLAPVPLFFYRHPTEAVEFSGVSGIITHGDQKAYDACRYYGALIVAALRGETKAQLLDNNFYLNHKPWFNNKPLTQDVMNVAQGSYKKPGGYRDGIRGKGYIINALEAALWAFCYDENSFEKGVLDAVNLGDDTDTTAAIYGQLAGAYYGYDKLPQKWVKQ</sequence>
<comment type="cofactor">
    <cofactor evidence="1">
        <name>Mg(2+)</name>
        <dbReference type="ChEBI" id="CHEBI:18420"/>
    </cofactor>
    <text evidence="1">Binds 2 magnesium ions per subunit.</text>
</comment>
<organism evidence="3 4">
    <name type="scientific">Rotaria sordida</name>
    <dbReference type="NCBI Taxonomy" id="392033"/>
    <lineage>
        <taxon>Eukaryota</taxon>
        <taxon>Metazoa</taxon>
        <taxon>Spiralia</taxon>
        <taxon>Gnathifera</taxon>
        <taxon>Rotifera</taxon>
        <taxon>Eurotatoria</taxon>
        <taxon>Bdelloidea</taxon>
        <taxon>Philodinida</taxon>
        <taxon>Philodinidae</taxon>
        <taxon>Rotaria</taxon>
    </lineage>
</organism>
<dbReference type="Gene3D" id="1.10.4080.10">
    <property type="entry name" value="ADP-ribosylation/Crystallin J1"/>
    <property type="match status" value="1"/>
</dbReference>
<dbReference type="EMBL" id="CAJNOH010003317">
    <property type="protein sequence ID" value="CAF1331841.1"/>
    <property type="molecule type" value="Genomic_DNA"/>
</dbReference>
<accession>A0A815FYV0</accession>
<reference evidence="3" key="1">
    <citation type="submission" date="2021-02" db="EMBL/GenBank/DDBJ databases">
        <authorList>
            <person name="Nowell W R."/>
        </authorList>
    </citation>
    <scope>NUCLEOTIDE SEQUENCE</scope>
</reference>
<protein>
    <recommendedName>
        <fullName evidence="5">ADP-ribosylarginine hydrolase</fullName>
    </recommendedName>
</protein>
<feature type="compositionally biased region" description="Polar residues" evidence="2">
    <location>
        <begin position="50"/>
        <end position="83"/>
    </location>
</feature>
<keyword evidence="1" id="KW-0460">Magnesium</keyword>
<dbReference type="InterPro" id="IPR036705">
    <property type="entry name" value="Ribosyl_crysJ1_sf"/>
</dbReference>
<dbReference type="SUPFAM" id="SSF101478">
    <property type="entry name" value="ADP-ribosylglycohydrolase"/>
    <property type="match status" value="1"/>
</dbReference>
<dbReference type="PANTHER" id="PTHR16222:SF12">
    <property type="entry name" value="ADP-RIBOSYLGLYCOHYDROLASE-RELATED"/>
    <property type="match status" value="1"/>
</dbReference>
<evidence type="ECO:0008006" key="5">
    <source>
        <dbReference type="Google" id="ProtNLM"/>
    </source>
</evidence>
<feature type="binding site" evidence="1">
    <location>
        <position position="216"/>
    </location>
    <ligand>
        <name>Mg(2+)</name>
        <dbReference type="ChEBI" id="CHEBI:18420"/>
        <label>1</label>
    </ligand>
</feature>
<dbReference type="PANTHER" id="PTHR16222">
    <property type="entry name" value="ADP-RIBOSYLGLYCOHYDROLASE"/>
    <property type="match status" value="1"/>
</dbReference>
<dbReference type="Pfam" id="PF03747">
    <property type="entry name" value="ADP_ribosyl_GH"/>
    <property type="match status" value="1"/>
</dbReference>
<comment type="caution">
    <text evidence="3">The sequence shown here is derived from an EMBL/GenBank/DDBJ whole genome shotgun (WGS) entry which is preliminary data.</text>
</comment>
<keyword evidence="1" id="KW-0479">Metal-binding</keyword>
<feature type="binding site" evidence="1">
    <location>
        <position position="452"/>
    </location>
    <ligand>
        <name>Mg(2+)</name>
        <dbReference type="ChEBI" id="CHEBI:18420"/>
        <label>1</label>
    </ligand>
</feature>
<feature type="binding site" evidence="1">
    <location>
        <position position="214"/>
    </location>
    <ligand>
        <name>Mg(2+)</name>
        <dbReference type="ChEBI" id="CHEBI:18420"/>
        <label>1</label>
    </ligand>
</feature>
<dbReference type="GO" id="GO:0046872">
    <property type="term" value="F:metal ion binding"/>
    <property type="evidence" value="ECO:0007669"/>
    <property type="project" value="UniProtKB-KW"/>
</dbReference>
<dbReference type="InterPro" id="IPR050792">
    <property type="entry name" value="ADP-ribosylglycohydrolase"/>
</dbReference>
<dbReference type="Proteomes" id="UP000663854">
    <property type="component" value="Unassembled WGS sequence"/>
</dbReference>
<feature type="binding site" evidence="1">
    <location>
        <position position="450"/>
    </location>
    <ligand>
        <name>Mg(2+)</name>
        <dbReference type="ChEBI" id="CHEBI:18420"/>
        <label>1</label>
    </ligand>
</feature>
<dbReference type="AlphaFoldDB" id="A0A815FYV0"/>
<gene>
    <name evidence="3" type="ORF">PYM288_LOCUS31448</name>
</gene>
<name>A0A815FYV0_9BILA</name>
<evidence type="ECO:0000313" key="4">
    <source>
        <dbReference type="Proteomes" id="UP000663854"/>
    </source>
</evidence>
<evidence type="ECO:0000256" key="1">
    <source>
        <dbReference type="PIRSR" id="PIRSR605502-1"/>
    </source>
</evidence>
<evidence type="ECO:0000256" key="2">
    <source>
        <dbReference type="SAM" id="MobiDB-lite"/>
    </source>
</evidence>